<dbReference type="CDD" id="cd06587">
    <property type="entry name" value="VOC"/>
    <property type="match status" value="1"/>
</dbReference>
<dbReference type="InterPro" id="IPR058998">
    <property type="entry name" value="YycE-like_N"/>
</dbReference>
<sequence>MRAAQALRIARPSDDLEAVVAFYRDGLGLEVIASFEAHDGFDGVMLGKPGIACHLEFTRKSGHPAGRAPTQDNLLVFYIPDPEEWQAAGGRRQAAGGRRQAAVGRLRRAGYDPVPSFNPYWDRSGRTFEDPDGYRIVLQNAAWPAPP</sequence>
<proteinExistence type="predicted"/>
<dbReference type="SUPFAM" id="SSF54593">
    <property type="entry name" value="Glyoxalase/Bleomycin resistance protein/Dihydroxybiphenyl dioxygenase"/>
    <property type="match status" value="1"/>
</dbReference>
<dbReference type="AlphaFoldDB" id="A0A086Y7X7"/>
<dbReference type="STRING" id="195105.CN97_12380"/>
<dbReference type="Proteomes" id="UP000028826">
    <property type="component" value="Unassembled WGS sequence"/>
</dbReference>
<dbReference type="RefSeq" id="WP_035708759.1">
    <property type="nucleotide sequence ID" value="NZ_JGYG01000003.1"/>
</dbReference>
<dbReference type="InterPro" id="IPR058997">
    <property type="entry name" value="YycE-like_C"/>
</dbReference>
<comment type="caution">
    <text evidence="2">The sequence shown here is derived from an EMBL/GenBank/DDBJ whole genome shotgun (WGS) entry which is preliminary data.</text>
</comment>
<evidence type="ECO:0000313" key="2">
    <source>
        <dbReference type="EMBL" id="KFI30377.1"/>
    </source>
</evidence>
<keyword evidence="3" id="KW-1185">Reference proteome</keyword>
<dbReference type="InterPro" id="IPR029068">
    <property type="entry name" value="Glyas_Bleomycin-R_OHBP_Dase"/>
</dbReference>
<dbReference type="eggNOG" id="COG0346">
    <property type="taxonomic scope" value="Bacteria"/>
</dbReference>
<dbReference type="Gene3D" id="3.10.180.10">
    <property type="entry name" value="2,3-Dihydroxybiphenyl 1,2-Dioxygenase, domain 1"/>
    <property type="match status" value="2"/>
</dbReference>
<accession>A0A086Y7X7</accession>
<evidence type="ECO:0000313" key="3">
    <source>
        <dbReference type="Proteomes" id="UP000028826"/>
    </source>
</evidence>
<dbReference type="EMBL" id="JGYG01000003">
    <property type="protein sequence ID" value="KFI30377.1"/>
    <property type="molecule type" value="Genomic_DNA"/>
</dbReference>
<dbReference type="Pfam" id="PF22658">
    <property type="entry name" value="YycE-like_N"/>
    <property type="match status" value="1"/>
</dbReference>
<reference evidence="2 3" key="1">
    <citation type="submission" date="2014-03" db="EMBL/GenBank/DDBJ databases">
        <title>Genome of Haematobacter massiliensis CCUG 47968.</title>
        <authorList>
            <person name="Wang D."/>
            <person name="Wang G."/>
        </authorList>
    </citation>
    <scope>NUCLEOTIDE SEQUENCE [LARGE SCALE GENOMIC DNA]</scope>
    <source>
        <strain evidence="2 3">CCUG 47968</strain>
    </source>
</reference>
<feature type="domain" description="VOC" evidence="1">
    <location>
        <begin position="5"/>
        <end position="141"/>
    </location>
</feature>
<gene>
    <name evidence="2" type="ORF">CN97_12380</name>
</gene>
<dbReference type="Pfam" id="PF22659">
    <property type="entry name" value="YycE-like_C"/>
    <property type="match status" value="1"/>
</dbReference>
<protein>
    <submittedName>
        <fullName evidence="2">Glyoxalase</fullName>
    </submittedName>
</protein>
<evidence type="ECO:0000259" key="1">
    <source>
        <dbReference type="PROSITE" id="PS51819"/>
    </source>
</evidence>
<dbReference type="PROSITE" id="PS51819">
    <property type="entry name" value="VOC"/>
    <property type="match status" value="1"/>
</dbReference>
<dbReference type="OrthoDB" id="8018325at2"/>
<dbReference type="InterPro" id="IPR037523">
    <property type="entry name" value="VOC_core"/>
</dbReference>
<name>A0A086Y7X7_9RHOB</name>
<organism evidence="2 3">
    <name type="scientific">Haematobacter massiliensis</name>
    <dbReference type="NCBI Taxonomy" id="195105"/>
    <lineage>
        <taxon>Bacteria</taxon>
        <taxon>Pseudomonadati</taxon>
        <taxon>Pseudomonadota</taxon>
        <taxon>Alphaproteobacteria</taxon>
        <taxon>Rhodobacterales</taxon>
        <taxon>Paracoccaceae</taxon>
        <taxon>Haematobacter</taxon>
    </lineage>
</organism>